<organism evidence="2 3">
    <name type="scientific">Paenibacillus azoreducens</name>
    <dbReference type="NCBI Taxonomy" id="116718"/>
    <lineage>
        <taxon>Bacteria</taxon>
        <taxon>Bacillati</taxon>
        <taxon>Bacillota</taxon>
        <taxon>Bacilli</taxon>
        <taxon>Bacillales</taxon>
        <taxon>Paenibacillaceae</taxon>
        <taxon>Paenibacillus</taxon>
    </lineage>
</organism>
<protein>
    <submittedName>
        <fullName evidence="2">Uncharacterized protein</fullName>
    </submittedName>
</protein>
<evidence type="ECO:0000256" key="1">
    <source>
        <dbReference type="SAM" id="SignalP"/>
    </source>
</evidence>
<evidence type="ECO:0000313" key="2">
    <source>
        <dbReference type="EMBL" id="GIO49178.1"/>
    </source>
</evidence>
<gene>
    <name evidence="2" type="ORF">J34TS1_39430</name>
</gene>
<comment type="caution">
    <text evidence="2">The sequence shown here is derived from an EMBL/GenBank/DDBJ whole genome shotgun (WGS) entry which is preliminary data.</text>
</comment>
<reference evidence="2 3" key="1">
    <citation type="submission" date="2021-03" db="EMBL/GenBank/DDBJ databases">
        <title>Antimicrobial resistance genes in bacteria isolated from Japanese honey, and their potential for conferring macrolide and lincosamide resistance in the American foulbrood pathogen Paenibacillus larvae.</title>
        <authorList>
            <person name="Okamoto M."/>
            <person name="Kumagai M."/>
            <person name="Kanamori H."/>
            <person name="Takamatsu D."/>
        </authorList>
    </citation>
    <scope>NUCLEOTIDE SEQUENCE [LARGE SCALE GENOMIC DNA]</scope>
    <source>
        <strain evidence="2 3">J34TS1</strain>
    </source>
</reference>
<sequence>MNKTLLSLTKKAAALLLIVQCLMPAGALHAKTSANTKADKPGVSINTATLKNMVFSRQLAAIPSSLQSFTKDVVNELSLQESFGQWKNASISYQPLGPGTHSWLATVSQNGKPIGYLILTSTDDGNYMLSEYGRDESMPYNTQALYSRLKQLGILQAGSKLPAGVSIEARYSALLPVWEISQPGKKAIYLHGITAEELPLQTASDAKAAGGLTPHPGIRVAGTMIPVPQRITDPYDNLMWLASPKLSLKQNGDLMQAVTKGRNSLVFTSPGRNADYGAPFAITGIHAWSADGSESEILYAASGKNGSRFLPASELIGHGEFHSLNLSQI</sequence>
<keyword evidence="1" id="KW-0732">Signal</keyword>
<dbReference type="AlphaFoldDB" id="A0A919YGF6"/>
<evidence type="ECO:0000313" key="3">
    <source>
        <dbReference type="Proteomes" id="UP000682811"/>
    </source>
</evidence>
<proteinExistence type="predicted"/>
<accession>A0A919YGF6</accession>
<name>A0A919YGF6_9BACL</name>
<feature type="chain" id="PRO_5037909198" evidence="1">
    <location>
        <begin position="31"/>
        <end position="329"/>
    </location>
</feature>
<dbReference type="EMBL" id="BORT01000019">
    <property type="protein sequence ID" value="GIO49178.1"/>
    <property type="molecule type" value="Genomic_DNA"/>
</dbReference>
<dbReference type="Proteomes" id="UP000682811">
    <property type="component" value="Unassembled WGS sequence"/>
</dbReference>
<keyword evidence="3" id="KW-1185">Reference proteome</keyword>
<dbReference type="RefSeq" id="WP_212979725.1">
    <property type="nucleotide sequence ID" value="NZ_AP025343.1"/>
</dbReference>
<feature type="signal peptide" evidence="1">
    <location>
        <begin position="1"/>
        <end position="30"/>
    </location>
</feature>